<reference evidence="3 4" key="1">
    <citation type="submission" date="2014-11" db="EMBL/GenBank/DDBJ databases">
        <authorList>
            <person name="Urmite Genomes Urmite Genomes"/>
        </authorList>
    </citation>
    <scope>NUCLEOTIDE SEQUENCE [LARGE SCALE GENOMIC DNA]</scope>
    <source>
        <strain evidence="3 4">Oc5</strain>
    </source>
</reference>
<evidence type="ECO:0000313" key="4">
    <source>
        <dbReference type="Proteomes" id="UP000040453"/>
    </source>
</evidence>
<feature type="domain" description="Uncharacterized protein YyaB-like PH" evidence="2">
    <location>
        <begin position="65"/>
        <end position="138"/>
    </location>
</feature>
<gene>
    <name evidence="3" type="ORF">BN997_01881</name>
</gene>
<keyword evidence="4" id="KW-1185">Reference proteome</keyword>
<name>A0A0A1MSS0_9BACI</name>
<organism evidence="3 4">
    <name type="scientific">Oceanobacillus oncorhynchi</name>
    <dbReference type="NCBI Taxonomy" id="545501"/>
    <lineage>
        <taxon>Bacteria</taxon>
        <taxon>Bacillati</taxon>
        <taxon>Bacillota</taxon>
        <taxon>Bacilli</taxon>
        <taxon>Bacillales</taxon>
        <taxon>Bacillaceae</taxon>
        <taxon>Oceanobacillus</taxon>
    </lineage>
</organism>
<dbReference type="InterPro" id="IPR009589">
    <property type="entry name" value="PH_YyaB-like"/>
</dbReference>
<protein>
    <recommendedName>
        <fullName evidence="2">Uncharacterized protein YyaB-like PH domain-containing protein</fullName>
    </recommendedName>
</protein>
<proteinExistence type="predicted"/>
<evidence type="ECO:0000259" key="2">
    <source>
        <dbReference type="Pfam" id="PF06713"/>
    </source>
</evidence>
<dbReference type="EMBL" id="CDGG01000001">
    <property type="protein sequence ID" value="CEI82026.1"/>
    <property type="molecule type" value="Genomic_DNA"/>
</dbReference>
<sequence length="144" mass="16873">MVFPSKKDWWMRIVIWGAALLLIIPPVFFPNFGVWMTPAFLDKQWIKVIILGFTGILLLWIWFKTNYTVEEKTLKITCGPFKKKVKIDDIRSIRQTKDPFTAPALSMDKLEINYDSFKVIAISPKDKQTLIHHLLKQNPNIEIK</sequence>
<evidence type="ECO:0000313" key="3">
    <source>
        <dbReference type="EMBL" id="CEI82026.1"/>
    </source>
</evidence>
<dbReference type="AlphaFoldDB" id="A0A0A1MSS0"/>
<dbReference type="Proteomes" id="UP000040453">
    <property type="component" value="Unassembled WGS sequence"/>
</dbReference>
<dbReference type="STRING" id="545501.BN997_01881"/>
<accession>A0A0A1MSS0</accession>
<feature type="transmembrane region" description="Helical" evidence="1">
    <location>
        <begin position="44"/>
        <end position="63"/>
    </location>
</feature>
<dbReference type="Pfam" id="PF06713">
    <property type="entry name" value="bPH_4"/>
    <property type="match status" value="1"/>
</dbReference>
<keyword evidence="1" id="KW-0812">Transmembrane</keyword>
<keyword evidence="1" id="KW-1133">Transmembrane helix</keyword>
<dbReference type="GO" id="GO:0030153">
    <property type="term" value="P:bacteriocin immunity"/>
    <property type="evidence" value="ECO:0007669"/>
    <property type="project" value="InterPro"/>
</dbReference>
<dbReference type="OrthoDB" id="6658731at2"/>
<evidence type="ECO:0000256" key="1">
    <source>
        <dbReference type="SAM" id="Phobius"/>
    </source>
</evidence>
<feature type="transmembrane region" description="Helical" evidence="1">
    <location>
        <begin position="9"/>
        <end position="29"/>
    </location>
</feature>
<keyword evidence="1" id="KW-0472">Membrane</keyword>
<dbReference type="RefSeq" id="WP_042531564.1">
    <property type="nucleotide sequence ID" value="NZ_CAXOIH010000006.1"/>
</dbReference>